<dbReference type="Gene3D" id="2.30.110.10">
    <property type="entry name" value="Electron Transport, Fmn-binding Protein, Chain A"/>
    <property type="match status" value="1"/>
</dbReference>
<accession>A0A4R0GZJ7</accession>
<dbReference type="AlphaFoldDB" id="A0A4R0GZJ7"/>
<comment type="caution">
    <text evidence="2">The sequence shown here is derived from an EMBL/GenBank/DDBJ whole genome shotgun (WGS) entry which is preliminary data.</text>
</comment>
<dbReference type="Proteomes" id="UP000292346">
    <property type="component" value="Unassembled WGS sequence"/>
</dbReference>
<dbReference type="OrthoDB" id="156845at2"/>
<proteinExistence type="predicted"/>
<evidence type="ECO:0000259" key="1">
    <source>
        <dbReference type="Pfam" id="PF01243"/>
    </source>
</evidence>
<dbReference type="EMBL" id="SJJZ01000005">
    <property type="protein sequence ID" value="TCC02628.1"/>
    <property type="molecule type" value="Genomic_DNA"/>
</dbReference>
<dbReference type="InterPro" id="IPR011576">
    <property type="entry name" value="Pyridox_Oxase_N"/>
</dbReference>
<dbReference type="SUPFAM" id="SSF50475">
    <property type="entry name" value="FMN-binding split barrel"/>
    <property type="match status" value="1"/>
</dbReference>
<gene>
    <name evidence="2" type="ORF">E0H45_36945</name>
</gene>
<reference evidence="2 3" key="1">
    <citation type="submission" date="2019-02" db="EMBL/GenBank/DDBJ databases">
        <title>Kribbella capetownensis sp. nov. and Kribbella speibonae sp. nov., isolated from soil.</title>
        <authorList>
            <person name="Curtis S.M."/>
            <person name="Norton I."/>
            <person name="Everest G.J."/>
            <person name="Meyers P.R."/>
        </authorList>
    </citation>
    <scope>NUCLEOTIDE SEQUENCE [LARGE SCALE GENOMIC DNA]</scope>
    <source>
        <strain evidence="2 3">KCTC 29219</strain>
    </source>
</reference>
<feature type="domain" description="Pyridoxamine 5'-phosphate oxidase N-terminal" evidence="1">
    <location>
        <begin position="21"/>
        <end position="92"/>
    </location>
</feature>
<evidence type="ECO:0000313" key="2">
    <source>
        <dbReference type="EMBL" id="TCC02628.1"/>
    </source>
</evidence>
<keyword evidence="3" id="KW-1185">Reference proteome</keyword>
<protein>
    <submittedName>
        <fullName evidence="2">Pyridoxamine 5-phosphate oxidase</fullName>
    </submittedName>
</protein>
<name>A0A4R0GZJ7_9ACTN</name>
<organism evidence="2 3">
    <name type="scientific">Kribbella soli</name>
    <dbReference type="NCBI Taxonomy" id="1124743"/>
    <lineage>
        <taxon>Bacteria</taxon>
        <taxon>Bacillati</taxon>
        <taxon>Actinomycetota</taxon>
        <taxon>Actinomycetes</taxon>
        <taxon>Propionibacteriales</taxon>
        <taxon>Kribbellaceae</taxon>
        <taxon>Kribbella</taxon>
    </lineage>
</organism>
<dbReference type="RefSeq" id="WP_131346482.1">
    <property type="nucleotide sequence ID" value="NZ_SJJZ01000005.1"/>
</dbReference>
<dbReference type="Pfam" id="PF01243">
    <property type="entry name" value="PNPOx_N"/>
    <property type="match status" value="1"/>
</dbReference>
<dbReference type="InterPro" id="IPR012349">
    <property type="entry name" value="Split_barrel_FMN-bd"/>
</dbReference>
<sequence>MNQQQIAEILAKPYSQQLLNGHEPARFAYDGLDGDPRVIPIGFWVEGEQIVIATVPKSAKVAALRKNPKVALTIDTGAFPPKVLLLRGTAEVTIVPGVPEGYLVAGHKVMTDEQYPGWVEGVKALYDEMAVITVTLTWAKLLDFETTIPKAVEDLIKEKSAG</sequence>
<evidence type="ECO:0000313" key="3">
    <source>
        <dbReference type="Proteomes" id="UP000292346"/>
    </source>
</evidence>